<dbReference type="EMBL" id="JBHFPV010000001">
    <property type="protein sequence ID" value="MFH6602432.1"/>
    <property type="molecule type" value="Genomic_DNA"/>
</dbReference>
<proteinExistence type="predicted"/>
<accession>A0ACC7LKF2</accession>
<evidence type="ECO:0000313" key="2">
    <source>
        <dbReference type="Proteomes" id="UP001595191"/>
    </source>
</evidence>
<gene>
    <name evidence="1" type="ORF">ACEZ3G_03010</name>
</gene>
<reference evidence="1" key="1">
    <citation type="submission" date="2024-09" db="EMBL/GenBank/DDBJ databases">
        <authorList>
            <person name="Liu J."/>
        </authorList>
    </citation>
    <scope>NUCLEOTIDE SEQUENCE</scope>
    <source>
        <strain evidence="1">NBU2967</strain>
    </source>
</reference>
<evidence type="ECO:0000313" key="1">
    <source>
        <dbReference type="EMBL" id="MFH6602432.1"/>
    </source>
</evidence>
<dbReference type="Proteomes" id="UP001595191">
    <property type="component" value="Unassembled WGS sequence"/>
</dbReference>
<protein>
    <submittedName>
        <fullName evidence="1">Peptidase M61</fullName>
    </submittedName>
</protein>
<comment type="caution">
    <text evidence="1">The sequence shown here is derived from an EMBL/GenBank/DDBJ whole genome shotgun (WGS) entry which is preliminary data.</text>
</comment>
<name>A0ACC7LKF2_9FLAO</name>
<organism evidence="1 2">
    <name type="scientific">Meishania litoralis</name>
    <dbReference type="NCBI Taxonomy" id="3434685"/>
    <lineage>
        <taxon>Bacteria</taxon>
        <taxon>Pseudomonadati</taxon>
        <taxon>Bacteroidota</taxon>
        <taxon>Flavobacteriia</taxon>
        <taxon>Flavobacteriales</taxon>
        <taxon>Flavobacteriaceae</taxon>
        <taxon>Meishania</taxon>
    </lineage>
</organism>
<sequence length="624" mass="69954">MMIRKLGIIMLVVGMLYGCSAAKSIPAADKTPISAILDIDNIVDDKVMVEIDPGAFAQETVSFYIPKTVPGTYSSDNYGKYIEGLKALDYDGKELVVSKADDNTWNISNGKNLDKVTYWVNDTYDSENEIDEAVFSPAGTNILKGENFMLNLHGFVGYFDGLKEVPYELSVKKPTGLESTTSLTKKTETDDPNIEVFLASRYFDVIDNPILYSRPNTESFKINDITVTLSVYSPNGTYTASGLRERMEKMMAAQKTFLGDVDGTKEYNILLYLSEMGDTDANGFGALEHHTSTVVVLPEVMQKEALEQAMVDVVSHEFFHIVTPLNVHSEEIQYFDFNDPKMSQHLWMYEGTTEYFANLFQIQQGLIDETEFYERIIGKINNAKSYDDAMSFTVMSQNILEEPYKANYANVYEKGALINMALDILLREKSNGEKGVLWMMKELSKKYGNNTPFKDENLIEEIVAMTYPEVREFFETHVIGDTPIDYAHYLAKVGLETTTSEKQTGYFLDGEVPFIDVDQSNDNAVFVRKGIELSTFYKELGLQGGDVIKSINDTPINLEAIRPIIGQSFGWTPDTEIKMTVDRDGEEIAVEGKVGSPTLMVDEIVTAEGSSTEQSALREAWLKG</sequence>
<keyword evidence="2" id="KW-1185">Reference proteome</keyword>